<gene>
    <name evidence="2" type="primary">87</name>
    <name evidence="2" type="ORF">PBI_PATRICKSTAR_87</name>
</gene>
<dbReference type="GO" id="GO:0005524">
    <property type="term" value="F:ATP binding"/>
    <property type="evidence" value="ECO:0007669"/>
    <property type="project" value="InterPro"/>
</dbReference>
<accession>A0A160DH08</accession>
<dbReference type="EMBL" id="KU998252">
    <property type="protein sequence ID" value="ANA87321.1"/>
    <property type="molecule type" value="Genomic_DNA"/>
</dbReference>
<evidence type="ECO:0000259" key="1">
    <source>
        <dbReference type="Pfam" id="PF07728"/>
    </source>
</evidence>
<sequence length="531" mass="58976">MTSMPSVPNVAPAPDGQAKLQKNCRTCIHFIDGKKPEVGARLFNDTVGNDVCAKFGRIISNTNDSPENTIKIQDSIASNCDEWETSAISPAINSEPAEYNHKWITLGIPTFDPGPRNSDQEKPASCAFCAFRRAPINAVSAEIGVESTLPACTVYGTLILPGQGAPIARTCHKGVKGPNSDNNIATVDIFPDMVLDIAPENMKFDDPLDYQTDQLVSEEDKKIHGIQAWRKVTEPNGTRYIMMPIFNPSSFNDEDRKNIPRPGDDEHPELYLDHLGLLYRMLALWKMGFTPSLSGTAGVGKTEAFRFIAYQMQLPFRRVSINNSTDIDHLAGKTEYAKDIGTYFQMGVIPKAWNSRCVLVIDEPNVGPPDVWQFFRPLTDNSKQLVLDMDKGQKIPKNEHCYFGMAMNPVWDILNVGTHEIGDADARRLMHIYVPPPDAATEKQIIMERCLTDGYALPTSLYNTISRIVNVIRAQSASDTLPFRWGTAQTIKVALATQYFNIVDCFRLAIVDFIDPDSGEIVLGIVKSNSR</sequence>
<name>A0A160DH08_9CAUD</name>
<feature type="domain" description="ATPase dynein-related AAA" evidence="1">
    <location>
        <begin position="293"/>
        <end position="409"/>
    </location>
</feature>
<protein>
    <submittedName>
        <fullName evidence="2">AAA-ATPase</fullName>
    </submittedName>
</protein>
<dbReference type="InterPro" id="IPR011704">
    <property type="entry name" value="ATPase_dyneun-rel_AAA"/>
</dbReference>
<dbReference type="SUPFAM" id="SSF52540">
    <property type="entry name" value="P-loop containing nucleoside triphosphate hydrolases"/>
    <property type="match status" value="1"/>
</dbReference>
<dbReference type="Pfam" id="PF07728">
    <property type="entry name" value="AAA_5"/>
    <property type="match status" value="1"/>
</dbReference>
<dbReference type="InterPro" id="IPR027417">
    <property type="entry name" value="P-loop_NTPase"/>
</dbReference>
<reference evidence="2 3" key="1">
    <citation type="submission" date="2016-03" db="EMBL/GenBank/DDBJ databases">
        <authorList>
            <person name="Rimple P."/>
            <person name="Montgomery M.T."/>
            <person name="Guerrero C.A."/>
            <person name="Mavrich T.N."/>
            <person name="Pope W.H."/>
            <person name="Garlena R.A."/>
            <person name="Russell D.A."/>
            <person name="Jacobs-Sera D."/>
            <person name="Hendrix R.W."/>
            <person name="Hatfull G.F."/>
        </authorList>
    </citation>
    <scope>NUCLEOTIDE SEQUENCE [LARGE SCALE GENOMIC DNA]</scope>
</reference>
<dbReference type="Proteomes" id="UP000229511">
    <property type="component" value="Genome"/>
</dbReference>
<evidence type="ECO:0000313" key="3">
    <source>
        <dbReference type="Proteomes" id="UP000229511"/>
    </source>
</evidence>
<dbReference type="Gene3D" id="3.40.50.300">
    <property type="entry name" value="P-loop containing nucleotide triphosphate hydrolases"/>
    <property type="match status" value="1"/>
</dbReference>
<organism evidence="2 3">
    <name type="scientific">Gordonia phage PatrickStar</name>
    <dbReference type="NCBI Taxonomy" id="1838076"/>
    <lineage>
        <taxon>Viruses</taxon>
        <taxon>Duplodnaviria</taxon>
        <taxon>Heunggongvirae</taxon>
        <taxon>Uroviricota</taxon>
        <taxon>Caudoviricetes</taxon>
        <taxon>Orchidvirus</taxon>
        <taxon>Orchidvirus orchid</taxon>
    </lineage>
</organism>
<proteinExistence type="predicted"/>
<dbReference type="GO" id="GO:0016887">
    <property type="term" value="F:ATP hydrolysis activity"/>
    <property type="evidence" value="ECO:0007669"/>
    <property type="project" value="InterPro"/>
</dbReference>
<evidence type="ECO:0000313" key="2">
    <source>
        <dbReference type="EMBL" id="ANA87321.1"/>
    </source>
</evidence>